<dbReference type="SUPFAM" id="SSF55073">
    <property type="entry name" value="Nucleotide cyclase"/>
    <property type="match status" value="1"/>
</dbReference>
<dbReference type="GO" id="GO:0005737">
    <property type="term" value="C:cytoplasm"/>
    <property type="evidence" value="ECO:0007669"/>
    <property type="project" value="TreeGrafter"/>
</dbReference>
<sequence>MAEPACTTCGTANEADARFCEGCGATLERSCGACGVAASATARFCRACGASLDNQGQQSLSGPARKTVTVLFADLAGSTAFEELVDPETAREVIGQYHELLRSAAQRHRAGVTKYIGDGFMAVWGVPEIGAGDAGHAVDAAVELQERFVGLASRLAEIHGVELALRVAVNTGEVVVGTDDADLVGDALNVGARLESECPHGHVVVGEETWRSTRGQHRYDARGAVQVKGRAAAVPVYQWVGRADATDAIPFVGRRNELARLQTVFDDALATRTARLVTIIGDPGVGKTRLAAEFIGTLGDDARVVRAHCAVEGSPAMAPFVDVLRTRDLDMDVPAGIAERERILRDLTGMTAGVAGSVEEAFWAGRRFVEVLATDTPLIIVVDDIQWADTLLLDFIEHLVEWVRGAPVLLIALARPELRESRPDLVTVGAWVADALRLRGLEAAATAELAARVLGTDQLPDELLSRLPASTGGNPLFVRELVGMLVHDGVLVAKPGGWSLTVDVDAIAVPPTIQALLASRLERLSSANRRVLEIASVIGTDFSPSALAALAGAGGAEIISALNRLRRLDLAQPSGSYAGDEPVWRFHHVLIRDVAYRRLLKSERADLHERLANWVHAGGASVAFESDEVIARNLEAAHGYRCDLGLRDGQTADLALRSARNYLASARRALDRDELGSAGSQAARGASLAVTDSSLRAELLLVGCEAFLSAGDVAAGTPLVDDLESIAGQELAPWATCYRCQLTVYTDPTRLLDVDARLADAIDEFSRRADAAGLAKAHGVRANARARLGRVGDCEADLFEALVAGRQSGDHRQITAALGAAPNAALWGPSPAPKAGGRCLDVVRMQRMATAAPSLEATSLRCLAVLELLRGRPDKARSMLADARRVVADLGLRHGLMETELFAGIIELMVGDAVAAEPHFRVALEGLDALGVGADSGQAAALLARSVLAQGRLDEAERYAAESERIAGHNLKTAIAWRSVRAEILSAQGAHDPAVAMARDAVGVGAGTDLVLDHAEACLALSRVLKAAGDGRGATDALRHAEALYAAKDAVFAAGRAAEPAAAVDVVPPRDSTLDRGRRTSRFSVANSATAAGDSLIAAMQAGDPDAVLSHWSERFVYADHRRLAGNPIREISELRIGVERILLQYSHFEAHSLAVRGQSVYLGWTRWSDDAGNEARYVGVYELGADGLVCYHSRFDEDDFWSAYRDMERRYYAGEGAQFATNGLPSADWVAGISQDDIDAVRHVSDPEFRWYAPPEALKAKERSVDDMFRRTRERGHQVSSPRHWVPALLWLSPTCSIGLGEIQANGTDGIQANGADGQDFRWNFIFVSQCDSGRLMAVHEFGVADEDEAFAYAERVAAPKSGRLPTTNRSCEVADLVVTAMQSGDVEAAVALYSDEVVYDDRRRLNGDPIVGRAAVRAASARLRGHYTRFMLRTLAVRGDTLNLSQAVWSDEAGNQTISLVIGETDTDGRIVYHGTFDENDFESAYRELERRYYAGAGAAHAAEGAGMIELVLAENRGDLDSTFSMFAPGLQIESRSRSVFPRRSTAELRRSVEELGGMVGAYRVWASAVCWVADNVMVARHERAADDEIYAWTRIYVGQVRDGRFTSLCEFDVHDEEAAFAYAEELTRIDRSPLALTNRASTLFQQMARAMTACDARAAIACVGDRYVLHDRRRYSGSPVQGKEEVQRAIERILSQYNLFEARLLAVRGDNLALYRTRWTDGSGNETAHLHLLELDEGGLIGWEARFGPDDFEGAYREMEERYYAGEGASAARSGLATLGLMTAMNRTDFDTMFADYIWPDLVVENRSRSGFPDRSADELRASLVELHNMVKSLRSWFSAIHWLSPEIFVGRLYRDGVGADGQRYDRARVLVGVGRQSRVARLCDFDAEDEDAAFAYAQEILGE</sequence>
<dbReference type="CDD" id="cd07302">
    <property type="entry name" value="CHD"/>
    <property type="match status" value="1"/>
</dbReference>
<dbReference type="PANTHER" id="PTHR16305:SF28">
    <property type="entry name" value="GUANYLATE CYCLASE DOMAIN-CONTAINING PROTEIN"/>
    <property type="match status" value="1"/>
</dbReference>
<proteinExistence type="predicted"/>
<dbReference type="GO" id="GO:0005524">
    <property type="term" value="F:ATP binding"/>
    <property type="evidence" value="ECO:0007669"/>
    <property type="project" value="UniProtKB-KW"/>
</dbReference>
<organism evidence="4 5">
    <name type="scientific">Mycolicibacterium sphagni</name>
    <dbReference type="NCBI Taxonomy" id="1786"/>
    <lineage>
        <taxon>Bacteria</taxon>
        <taxon>Bacillati</taxon>
        <taxon>Actinomycetota</taxon>
        <taxon>Actinomycetes</taxon>
        <taxon>Mycobacteriales</taxon>
        <taxon>Mycobacteriaceae</taxon>
        <taxon>Mycolicibacterium</taxon>
    </lineage>
</organism>
<dbReference type="GO" id="GO:0009190">
    <property type="term" value="P:cyclic nucleotide biosynthetic process"/>
    <property type="evidence" value="ECO:0007669"/>
    <property type="project" value="InterPro"/>
</dbReference>
<evidence type="ECO:0000259" key="3">
    <source>
        <dbReference type="PROSITE" id="PS50125"/>
    </source>
</evidence>
<gene>
    <name evidence="4" type="ORF">CG716_02110</name>
</gene>
<dbReference type="Gene3D" id="3.10.450.50">
    <property type="match status" value="3"/>
</dbReference>
<dbReference type="SUPFAM" id="SSF54427">
    <property type="entry name" value="NTF2-like"/>
    <property type="match status" value="3"/>
</dbReference>
<keyword evidence="2" id="KW-0067">ATP-binding</keyword>
<dbReference type="GO" id="GO:0004016">
    <property type="term" value="F:adenylate cyclase activity"/>
    <property type="evidence" value="ECO:0007669"/>
    <property type="project" value="TreeGrafter"/>
</dbReference>
<dbReference type="RefSeq" id="WP_094476015.1">
    <property type="nucleotide sequence ID" value="NZ_NOZR01000002.1"/>
</dbReference>
<dbReference type="InterPro" id="IPR029787">
    <property type="entry name" value="Nucleotide_cyclase"/>
</dbReference>
<dbReference type="Gene3D" id="3.40.50.300">
    <property type="entry name" value="P-loop containing nucleotide triphosphate hydrolases"/>
    <property type="match status" value="1"/>
</dbReference>
<dbReference type="InterPro" id="IPR037401">
    <property type="entry name" value="SnoaL-like"/>
</dbReference>
<dbReference type="Gene3D" id="1.25.40.10">
    <property type="entry name" value="Tetratricopeptide repeat domain"/>
    <property type="match status" value="1"/>
</dbReference>
<evidence type="ECO:0000256" key="2">
    <source>
        <dbReference type="ARBA" id="ARBA00022840"/>
    </source>
</evidence>
<dbReference type="InterPro" id="IPR041664">
    <property type="entry name" value="AAA_16"/>
</dbReference>
<dbReference type="Proteomes" id="UP000216063">
    <property type="component" value="Unassembled WGS sequence"/>
</dbReference>
<dbReference type="InterPro" id="IPR025874">
    <property type="entry name" value="DZR"/>
</dbReference>
<dbReference type="InterPro" id="IPR001054">
    <property type="entry name" value="A/G_cyclase"/>
</dbReference>
<protein>
    <recommendedName>
        <fullName evidence="3">Guanylate cyclase domain-containing protein</fullName>
    </recommendedName>
</protein>
<evidence type="ECO:0000313" key="4">
    <source>
        <dbReference type="EMBL" id="OYN82102.1"/>
    </source>
</evidence>
<feature type="domain" description="Guanylate cyclase" evidence="3">
    <location>
        <begin position="69"/>
        <end position="195"/>
    </location>
</feature>
<comment type="caution">
    <text evidence="4">The sequence shown here is derived from an EMBL/GenBank/DDBJ whole genome shotgun (WGS) entry which is preliminary data.</text>
</comment>
<dbReference type="OrthoDB" id="4017436at2"/>
<dbReference type="Pfam" id="PF00211">
    <property type="entry name" value="Guanylate_cyc"/>
    <property type="match status" value="1"/>
</dbReference>
<dbReference type="Pfam" id="PF12680">
    <property type="entry name" value="SnoaL_2"/>
    <property type="match status" value="1"/>
</dbReference>
<dbReference type="Pfam" id="PF13191">
    <property type="entry name" value="AAA_16"/>
    <property type="match status" value="1"/>
</dbReference>
<dbReference type="EMBL" id="NOZR01000002">
    <property type="protein sequence ID" value="OYN82102.1"/>
    <property type="molecule type" value="Genomic_DNA"/>
</dbReference>
<dbReference type="SUPFAM" id="SSF52540">
    <property type="entry name" value="P-loop containing nucleoside triphosphate hydrolases"/>
    <property type="match status" value="1"/>
</dbReference>
<dbReference type="SMART" id="SM00044">
    <property type="entry name" value="CYCc"/>
    <property type="match status" value="1"/>
</dbReference>
<dbReference type="PROSITE" id="PS50125">
    <property type="entry name" value="GUANYLATE_CYCLASE_2"/>
    <property type="match status" value="1"/>
</dbReference>
<dbReference type="InterPro" id="IPR011990">
    <property type="entry name" value="TPR-like_helical_dom_sf"/>
</dbReference>
<dbReference type="GO" id="GO:0035556">
    <property type="term" value="P:intracellular signal transduction"/>
    <property type="evidence" value="ECO:0007669"/>
    <property type="project" value="InterPro"/>
</dbReference>
<dbReference type="Gene3D" id="3.30.70.1230">
    <property type="entry name" value="Nucleotide cyclase"/>
    <property type="match status" value="1"/>
</dbReference>
<keyword evidence="1" id="KW-0547">Nucleotide-binding</keyword>
<dbReference type="Pfam" id="PF12773">
    <property type="entry name" value="DZR"/>
    <property type="match status" value="1"/>
</dbReference>
<dbReference type="PANTHER" id="PTHR16305">
    <property type="entry name" value="TESTICULAR SOLUBLE ADENYLYL CYCLASE"/>
    <property type="match status" value="1"/>
</dbReference>
<dbReference type="SUPFAM" id="SSF48452">
    <property type="entry name" value="TPR-like"/>
    <property type="match status" value="1"/>
</dbReference>
<dbReference type="InterPro" id="IPR027417">
    <property type="entry name" value="P-loop_NTPase"/>
</dbReference>
<accession>A0A255DYB5</accession>
<name>A0A255DYB5_9MYCO</name>
<reference evidence="4 5" key="1">
    <citation type="submission" date="2017-07" db="EMBL/GenBank/DDBJ databases">
        <title>The new phylogeny of genus Mycobacterium.</title>
        <authorList>
            <person name="Tortoli E."/>
            <person name="Trovato A."/>
            <person name="Cirillo D.M."/>
        </authorList>
    </citation>
    <scope>NUCLEOTIDE SEQUENCE [LARGE SCALE GENOMIC DNA]</scope>
    <source>
        <strain evidence="4 5">ATCC 33027</strain>
    </source>
</reference>
<evidence type="ECO:0000256" key="1">
    <source>
        <dbReference type="ARBA" id="ARBA00022741"/>
    </source>
</evidence>
<dbReference type="InterPro" id="IPR032710">
    <property type="entry name" value="NTF2-like_dom_sf"/>
</dbReference>
<keyword evidence="5" id="KW-1185">Reference proteome</keyword>
<evidence type="ECO:0000313" key="5">
    <source>
        <dbReference type="Proteomes" id="UP000216063"/>
    </source>
</evidence>